<dbReference type="EMBL" id="BAABCN010000010">
    <property type="protein sequence ID" value="GAA3885993.1"/>
    <property type="molecule type" value="Genomic_DNA"/>
</dbReference>
<dbReference type="PROSITE" id="PS51257">
    <property type="entry name" value="PROKAR_LIPOPROTEIN"/>
    <property type="match status" value="1"/>
</dbReference>
<evidence type="ECO:0000313" key="6">
    <source>
        <dbReference type="EMBL" id="GAA3885993.1"/>
    </source>
</evidence>
<dbReference type="SUPFAM" id="SSF53822">
    <property type="entry name" value="Periplasmic binding protein-like I"/>
    <property type="match status" value="1"/>
</dbReference>
<evidence type="ECO:0000259" key="5">
    <source>
        <dbReference type="Pfam" id="PF13407"/>
    </source>
</evidence>
<dbReference type="Proteomes" id="UP001501803">
    <property type="component" value="Unassembled WGS sequence"/>
</dbReference>
<feature type="domain" description="Periplasmic binding protein" evidence="5">
    <location>
        <begin position="90"/>
        <end position="329"/>
    </location>
</feature>
<dbReference type="InterPro" id="IPR025997">
    <property type="entry name" value="SBP_2_dom"/>
</dbReference>
<comment type="similarity">
    <text evidence="2">Belongs to the bacterial solute-binding protein 2 family.</text>
</comment>
<feature type="chain" id="PRO_5046106549" description="Periplasmic binding protein domain-containing protein" evidence="4">
    <location>
        <begin position="22"/>
        <end position="384"/>
    </location>
</feature>
<gene>
    <name evidence="6" type="ORF">GCM10022381_30150</name>
</gene>
<dbReference type="PANTHER" id="PTHR46847">
    <property type="entry name" value="D-ALLOSE-BINDING PERIPLASMIC PROTEIN-RELATED"/>
    <property type="match status" value="1"/>
</dbReference>
<protein>
    <recommendedName>
        <fullName evidence="5">Periplasmic binding protein domain-containing protein</fullName>
    </recommendedName>
</protein>
<evidence type="ECO:0000256" key="1">
    <source>
        <dbReference type="ARBA" id="ARBA00004196"/>
    </source>
</evidence>
<organism evidence="6 7">
    <name type="scientific">Leifsonia kafniensis</name>
    <dbReference type="NCBI Taxonomy" id="475957"/>
    <lineage>
        <taxon>Bacteria</taxon>
        <taxon>Bacillati</taxon>
        <taxon>Actinomycetota</taxon>
        <taxon>Actinomycetes</taxon>
        <taxon>Micrococcales</taxon>
        <taxon>Microbacteriaceae</taxon>
        <taxon>Leifsonia</taxon>
    </lineage>
</organism>
<dbReference type="InterPro" id="IPR028082">
    <property type="entry name" value="Peripla_BP_I"/>
</dbReference>
<dbReference type="Gene3D" id="3.40.50.2300">
    <property type="match status" value="2"/>
</dbReference>
<reference evidence="7" key="1">
    <citation type="journal article" date="2019" name="Int. J. Syst. Evol. Microbiol.">
        <title>The Global Catalogue of Microorganisms (GCM) 10K type strain sequencing project: providing services to taxonomists for standard genome sequencing and annotation.</title>
        <authorList>
            <consortium name="The Broad Institute Genomics Platform"/>
            <consortium name="The Broad Institute Genome Sequencing Center for Infectious Disease"/>
            <person name="Wu L."/>
            <person name="Ma J."/>
        </authorList>
    </citation>
    <scope>NUCLEOTIDE SEQUENCE [LARGE SCALE GENOMIC DNA]</scope>
    <source>
        <strain evidence="7">JCM 17021</strain>
    </source>
</reference>
<accession>A0ABP7KUL8</accession>
<dbReference type="PANTHER" id="PTHR46847:SF1">
    <property type="entry name" value="D-ALLOSE-BINDING PERIPLASMIC PROTEIN-RELATED"/>
    <property type="match status" value="1"/>
</dbReference>
<comment type="caution">
    <text evidence="6">The sequence shown here is derived from an EMBL/GenBank/DDBJ whole genome shotgun (WGS) entry which is preliminary data.</text>
</comment>
<dbReference type="CDD" id="cd01536">
    <property type="entry name" value="PBP1_ABC_sugar_binding-like"/>
    <property type="match status" value="1"/>
</dbReference>
<evidence type="ECO:0000313" key="7">
    <source>
        <dbReference type="Proteomes" id="UP001501803"/>
    </source>
</evidence>
<feature type="signal peptide" evidence="4">
    <location>
        <begin position="1"/>
        <end position="21"/>
    </location>
</feature>
<proteinExistence type="inferred from homology"/>
<comment type="subcellular location">
    <subcellularLocation>
        <location evidence="1">Cell envelope</location>
    </subcellularLocation>
</comment>
<evidence type="ECO:0000256" key="3">
    <source>
        <dbReference type="ARBA" id="ARBA00022729"/>
    </source>
</evidence>
<name>A0ABP7KUL8_9MICO</name>
<dbReference type="Pfam" id="PF13407">
    <property type="entry name" value="Peripla_BP_4"/>
    <property type="match status" value="1"/>
</dbReference>
<keyword evidence="3 4" id="KW-0732">Signal</keyword>
<dbReference type="RefSeq" id="WP_345068189.1">
    <property type="nucleotide sequence ID" value="NZ_BAABCN010000010.1"/>
</dbReference>
<evidence type="ECO:0000256" key="2">
    <source>
        <dbReference type="ARBA" id="ARBA00007639"/>
    </source>
</evidence>
<evidence type="ECO:0000256" key="4">
    <source>
        <dbReference type="SAM" id="SignalP"/>
    </source>
</evidence>
<keyword evidence="7" id="KW-1185">Reference proteome</keyword>
<sequence length="384" mass="40013">MKRNKFLATLALVSVGAIALAGCSAETGGATTDPSSSTASIDLASFEQRVDAWSTAPQPWAGPDSTPTPPKGTKLAIVSCSGIVAGCAAQAAGAEEAAKALGWDVTVYDGKGDPVTQNQAVVQAVNSGVDAIILASTDRVLVQSGLALASERGIPVGSTGLGSAASDSVLYDVGPDFFEMGRAMAAWVVVDSGGKANILFTDNKEFESTGQITSAFAEVIKECSTCVLSDPVQFTVSEVGNGLGSRIAGLLQTMPNVDYVMGAFNAPAADMVNGITNFGLADRVKVVAAVGGEQNLQFVKEGNVQAMDAAQDNRYMGFAAVDQMIRVLTDNPLWEDPQATSEETKYAQHVPIKLFTTDNITSTSEWVADNGYDKEYFALWGVKP</sequence>